<reference evidence="1" key="2">
    <citation type="submission" date="2023-08" db="EMBL/GenBank/DDBJ databases">
        <title>Nitrogen cycling bacteria in agricultural field soils.</title>
        <authorList>
            <person name="Jang J."/>
        </authorList>
    </citation>
    <scope>NUCLEOTIDE SEQUENCE</scope>
    <source>
        <strain evidence="1">PS3-36</strain>
    </source>
</reference>
<reference evidence="2 3" key="1">
    <citation type="submission" date="2019-03" db="EMBL/GenBank/DDBJ databases">
        <title>Bacillus niacini sp. nov. a Nicotinate-Metabolizing Mesophile Isolated from Soil.</title>
        <authorList>
            <person name="Zhang G."/>
        </authorList>
    </citation>
    <scope>NUCLEOTIDE SEQUENCE [LARGE SCALE GENOMIC DNA]</scope>
    <source>
        <strain evidence="2 3">WN066</strain>
    </source>
</reference>
<dbReference type="EMBL" id="JAVGVR010000001">
    <property type="protein sequence ID" value="MDQ6600552.1"/>
    <property type="molecule type" value="Genomic_DNA"/>
</dbReference>
<evidence type="ECO:0000313" key="1">
    <source>
        <dbReference type="EMBL" id="MDQ6600552.1"/>
    </source>
</evidence>
<organism evidence="2 3">
    <name type="scientific">Bacillus salipaludis</name>
    <dbReference type="NCBI Taxonomy" id="2547811"/>
    <lineage>
        <taxon>Bacteria</taxon>
        <taxon>Bacillati</taxon>
        <taxon>Bacillota</taxon>
        <taxon>Bacilli</taxon>
        <taxon>Bacillales</taxon>
        <taxon>Bacillaceae</taxon>
        <taxon>Bacillus</taxon>
    </lineage>
</organism>
<name>A0A4V3AU06_9BACI</name>
<proteinExistence type="predicted"/>
<dbReference type="Proteomes" id="UP001178888">
    <property type="component" value="Unassembled WGS sequence"/>
</dbReference>
<dbReference type="AlphaFoldDB" id="A0A4V3AU06"/>
<keyword evidence="4" id="KW-1185">Reference proteome</keyword>
<evidence type="ECO:0000313" key="4">
    <source>
        <dbReference type="Proteomes" id="UP001178888"/>
    </source>
</evidence>
<dbReference type="EMBL" id="SMYO01000004">
    <property type="protein sequence ID" value="TDK62056.1"/>
    <property type="molecule type" value="Genomic_DNA"/>
</dbReference>
<protein>
    <submittedName>
        <fullName evidence="2">Uncharacterized protein</fullName>
    </submittedName>
</protein>
<gene>
    <name evidence="2" type="ORF">E2K98_08280</name>
    <name evidence="1" type="ORF">RCG21_30240</name>
</gene>
<comment type="caution">
    <text evidence="2">The sequence shown here is derived from an EMBL/GenBank/DDBJ whole genome shotgun (WGS) entry which is preliminary data.</text>
</comment>
<dbReference type="RefSeq" id="WP_133333787.1">
    <property type="nucleotide sequence ID" value="NZ_JAVGVR010000001.1"/>
</dbReference>
<evidence type="ECO:0000313" key="2">
    <source>
        <dbReference type="EMBL" id="TDK62056.1"/>
    </source>
</evidence>
<accession>A0A4V3AU06</accession>
<dbReference type="Proteomes" id="UP000295132">
    <property type="component" value="Unassembled WGS sequence"/>
</dbReference>
<sequence length="112" mass="13092">MDLNSFIRLYQEFLKESEQKGWVSKVLIEEFGNHLASIKNSEGIEVEFFIELDSGNYKQVTGKTHQGQLNYGVIRQEEKGDAFAKEVLDAFHDYWSKHSSKRKTLLFLYNPK</sequence>
<evidence type="ECO:0000313" key="3">
    <source>
        <dbReference type="Proteomes" id="UP000295132"/>
    </source>
</evidence>